<dbReference type="RefSeq" id="WP_241296636.1">
    <property type="nucleotide sequence ID" value="NZ_JAKZGR010000015.1"/>
</dbReference>
<protein>
    <submittedName>
        <fullName evidence="1">DUF4269 domain-containing protein</fullName>
    </submittedName>
</protein>
<organism evidence="1 2">
    <name type="scientific">Belliella kenyensis</name>
    <dbReference type="NCBI Taxonomy" id="1472724"/>
    <lineage>
        <taxon>Bacteria</taxon>
        <taxon>Pseudomonadati</taxon>
        <taxon>Bacteroidota</taxon>
        <taxon>Cytophagia</taxon>
        <taxon>Cytophagales</taxon>
        <taxon>Cyclobacteriaceae</taxon>
        <taxon>Belliella</taxon>
    </lineage>
</organism>
<dbReference type="Pfam" id="PF14091">
    <property type="entry name" value="DUF4269"/>
    <property type="match status" value="1"/>
</dbReference>
<proteinExistence type="predicted"/>
<reference evidence="2" key="1">
    <citation type="journal article" date="2019" name="Int. J. Syst. Evol. Microbiol.">
        <title>The Global Catalogue of Microorganisms (GCM) 10K type strain sequencing project: providing services to taxonomists for standard genome sequencing and annotation.</title>
        <authorList>
            <consortium name="The Broad Institute Genomics Platform"/>
            <consortium name="The Broad Institute Genome Sequencing Center for Infectious Disease"/>
            <person name="Wu L."/>
            <person name="Ma J."/>
        </authorList>
    </citation>
    <scope>NUCLEOTIDE SEQUENCE [LARGE SCALE GENOMIC DNA]</scope>
    <source>
        <strain evidence="2">CECT 8551</strain>
    </source>
</reference>
<comment type="caution">
    <text evidence="1">The sequence shown here is derived from an EMBL/GenBank/DDBJ whole genome shotgun (WGS) entry which is preliminary data.</text>
</comment>
<evidence type="ECO:0000313" key="1">
    <source>
        <dbReference type="EMBL" id="MFC3976559.1"/>
    </source>
</evidence>
<evidence type="ECO:0000313" key="2">
    <source>
        <dbReference type="Proteomes" id="UP001595766"/>
    </source>
</evidence>
<gene>
    <name evidence="1" type="ORF">ACFOUP_09250</name>
</gene>
<sequence length="179" mass="20318">MDFSGISYLLEGSERHRSAFSLLLSLDVFGVFHSFEPILVGTFPINIDIESSDLDIICSFDNAEDFKQKLIDSFGSFSGFEIRETMKHSGYSVIANFFVADFEIEIFGQKTPSKEQYAYKHMLIEHALLQKMGEEFRQEIIALKKQGFKTEPAFAKVLGLKGDPYEALLALDHELCLLK</sequence>
<dbReference type="InterPro" id="IPR025365">
    <property type="entry name" value="DUF4269"/>
</dbReference>
<keyword evidence="2" id="KW-1185">Reference proteome</keyword>
<accession>A0ABV8EJU0</accession>
<name>A0ABV8EJU0_9BACT</name>
<dbReference type="EMBL" id="JBHSAV010000043">
    <property type="protein sequence ID" value="MFC3976559.1"/>
    <property type="molecule type" value="Genomic_DNA"/>
</dbReference>
<dbReference type="Proteomes" id="UP001595766">
    <property type="component" value="Unassembled WGS sequence"/>
</dbReference>